<evidence type="ECO:0000313" key="2">
    <source>
        <dbReference type="Proteomes" id="UP000785613"/>
    </source>
</evidence>
<dbReference type="EMBL" id="VUYU01000021">
    <property type="protein sequence ID" value="NHZ36751.1"/>
    <property type="molecule type" value="Genomic_DNA"/>
</dbReference>
<accession>A0ABX0LX32</accession>
<dbReference type="CDD" id="cd20686">
    <property type="entry name" value="CdiA-CT_Ec-like"/>
    <property type="match status" value="1"/>
</dbReference>
<evidence type="ECO:0000313" key="1">
    <source>
        <dbReference type="EMBL" id="NHZ36751.1"/>
    </source>
</evidence>
<comment type="caution">
    <text evidence="1">The sequence shown here is derived from an EMBL/GenBank/DDBJ whole genome shotgun (WGS) entry which is preliminary data.</text>
</comment>
<organism evidence="1 2">
    <name type="scientific">Massilia rubra</name>
    <dbReference type="NCBI Taxonomy" id="2607910"/>
    <lineage>
        <taxon>Bacteria</taxon>
        <taxon>Pseudomonadati</taxon>
        <taxon>Pseudomonadota</taxon>
        <taxon>Betaproteobacteria</taxon>
        <taxon>Burkholderiales</taxon>
        <taxon>Oxalobacteraceae</taxon>
        <taxon>Telluria group</taxon>
        <taxon>Massilia</taxon>
    </lineage>
</organism>
<reference evidence="1 2" key="1">
    <citation type="submission" date="2019-09" db="EMBL/GenBank/DDBJ databases">
        <title>Taxonomy of Antarctic Massilia spp.: description of Massilia rubra sp. nov., Massilia aquatica sp. nov., Massilia mucilaginosa sp. nov., Massilia frigida sp. nov. isolated from streams, lakes and regoliths.</title>
        <authorList>
            <person name="Holochova P."/>
            <person name="Sedlacek I."/>
            <person name="Kralova S."/>
            <person name="Maslanova I."/>
            <person name="Busse H.-J."/>
            <person name="Stankova E."/>
            <person name="Vrbovska V."/>
            <person name="Kovarovic V."/>
            <person name="Bartak M."/>
            <person name="Svec P."/>
            <person name="Pantucek R."/>
        </authorList>
    </citation>
    <scope>NUCLEOTIDE SEQUENCE [LARGE SCALE GENOMIC DNA]</scope>
    <source>
        <strain evidence="1 2">CCM 8692</strain>
    </source>
</reference>
<dbReference type="RefSeq" id="WP_167228992.1">
    <property type="nucleotide sequence ID" value="NZ_VUYU01000021.1"/>
</dbReference>
<name>A0ABX0LX32_9BURK</name>
<gene>
    <name evidence="1" type="ORF">F0185_24600</name>
</gene>
<keyword evidence="2" id="KW-1185">Reference proteome</keyword>
<protein>
    <submittedName>
        <fullName evidence="1">Uncharacterized protein</fullName>
    </submittedName>
</protein>
<sequence>MDVHLFDEGAAAFSPTNMNIYGTHDEKAFMAALDANNGIVVSLTKVSGAEGMTTIRYQLPNKNIATKTVFDPVIYPRAEMTKMAQSASQSAINQYIKSGATVPDLLLVNVGGIQWKVAVAPGPGGIPNVKTAYPAGAAPWP</sequence>
<proteinExistence type="predicted"/>
<dbReference type="Proteomes" id="UP000785613">
    <property type="component" value="Unassembled WGS sequence"/>
</dbReference>